<keyword evidence="1" id="KW-1133">Transmembrane helix</keyword>
<organism evidence="2 3">
    <name type="scientific">Streptococcus equinus JB1</name>
    <dbReference type="NCBI Taxonomy" id="1294274"/>
    <lineage>
        <taxon>Bacteria</taxon>
        <taxon>Bacillati</taxon>
        <taxon>Bacillota</taxon>
        <taxon>Bacilli</taxon>
        <taxon>Lactobacillales</taxon>
        <taxon>Streptococcaceae</taxon>
        <taxon>Streptococcus</taxon>
    </lineage>
</organism>
<keyword evidence="1" id="KW-0812">Transmembrane</keyword>
<gene>
    <name evidence="2" type="ORF">H702_08065</name>
</gene>
<dbReference type="AlphaFoldDB" id="A0A091CAV5"/>
<name>A0A091CAV5_STREI</name>
<evidence type="ECO:0000313" key="3">
    <source>
        <dbReference type="Proteomes" id="UP000029382"/>
    </source>
</evidence>
<dbReference type="EMBL" id="AUZH01000026">
    <property type="protein sequence ID" value="KFN87493.1"/>
    <property type="molecule type" value="Genomic_DNA"/>
</dbReference>
<evidence type="ECO:0008006" key="4">
    <source>
        <dbReference type="Google" id="ProtNLM"/>
    </source>
</evidence>
<reference evidence="2 3" key="1">
    <citation type="journal article" date="2014" name="Genome Announc.">
        <title>Draft Genome Sequences of Streptococcus bovis Strains ATCC 33317 and JB1.</title>
        <authorList>
            <person name="Benahmed F.H."/>
            <person name="Gopinath G.R."/>
            <person name="Harbottle H."/>
            <person name="Cotta M.A."/>
            <person name="Luo Y."/>
            <person name="Henderson C."/>
            <person name="Teri P."/>
            <person name="Soppet D."/>
            <person name="Rasmussen M."/>
            <person name="Whitehead T.R."/>
            <person name="Davidson M."/>
        </authorList>
    </citation>
    <scope>NUCLEOTIDE SEQUENCE [LARGE SCALE GENOMIC DNA]</scope>
    <source>
        <strain evidence="2 3">JB1</strain>
    </source>
</reference>
<accession>A0A091CAV5</accession>
<protein>
    <recommendedName>
        <fullName evidence="4">DUF3272 family protein</fullName>
    </recommendedName>
</protein>
<evidence type="ECO:0000313" key="2">
    <source>
        <dbReference type="EMBL" id="KFN87493.1"/>
    </source>
</evidence>
<keyword evidence="1" id="KW-0472">Membrane</keyword>
<dbReference type="Proteomes" id="UP000029382">
    <property type="component" value="Unassembled WGS sequence"/>
</dbReference>
<comment type="caution">
    <text evidence="2">The sequence shown here is derived from an EMBL/GenBank/DDBJ whole genome shotgun (WGS) entry which is preliminary data.</text>
</comment>
<feature type="transmembrane region" description="Helical" evidence="1">
    <location>
        <begin position="43"/>
        <end position="59"/>
    </location>
</feature>
<dbReference type="InterPro" id="IPR021690">
    <property type="entry name" value="DUF3272"/>
</dbReference>
<proteinExistence type="predicted"/>
<dbReference type="Pfam" id="PF11676">
    <property type="entry name" value="DUF3272"/>
    <property type="match status" value="1"/>
</dbReference>
<sequence>MPAKTAKSSYLCYNKDMTIRRFILMALMCAFETYFFNECLFNGDYFFAFFWGLFLLRDLQRAYTVDKVLQTLTSTTKKKD</sequence>
<evidence type="ECO:0000256" key="1">
    <source>
        <dbReference type="SAM" id="Phobius"/>
    </source>
</evidence>